<dbReference type="PATRIC" id="fig|1246995.3.peg.751"/>
<dbReference type="STRING" id="1246995.AFR_03720"/>
<dbReference type="HOGENOM" id="CLU_1293704_0_0_11"/>
<gene>
    <name evidence="2" type="ORF">AFR_03720</name>
</gene>
<dbReference type="Pfam" id="PF25535">
    <property type="entry name" value="DUF7919"/>
    <property type="match status" value="1"/>
</dbReference>
<evidence type="ECO:0000259" key="1">
    <source>
        <dbReference type="Pfam" id="PF25535"/>
    </source>
</evidence>
<accession>U5VQ05</accession>
<dbReference type="RefSeq" id="WP_023357978.1">
    <property type="nucleotide sequence ID" value="NC_022657.1"/>
</dbReference>
<organism evidence="2 3">
    <name type="scientific">Actinoplanes friuliensis DSM 7358</name>
    <dbReference type="NCBI Taxonomy" id="1246995"/>
    <lineage>
        <taxon>Bacteria</taxon>
        <taxon>Bacillati</taxon>
        <taxon>Actinomycetota</taxon>
        <taxon>Actinomycetes</taxon>
        <taxon>Micromonosporales</taxon>
        <taxon>Micromonosporaceae</taxon>
        <taxon>Actinoplanes</taxon>
    </lineage>
</organism>
<evidence type="ECO:0000313" key="3">
    <source>
        <dbReference type="Proteomes" id="UP000017746"/>
    </source>
</evidence>
<dbReference type="EMBL" id="CP006272">
    <property type="protein sequence ID" value="AGZ39033.1"/>
    <property type="molecule type" value="Genomic_DNA"/>
</dbReference>
<keyword evidence="3" id="KW-1185">Reference proteome</keyword>
<protein>
    <recommendedName>
        <fullName evidence="1">DUF7919 domain-containing protein</fullName>
    </recommendedName>
</protein>
<sequence>MEYLDLSPYEYRSFPLPLRNVGWLGTEWGVQGVDLPPLAAADLQLLRSASRLLGSVTLGTHRCEFCPEDAAVTGNGEYRYYLLNGDVYCAPEMVLHYLGDHGYRPPDVFLQGLRETGELEWDDRAERLRKVLLDPEADLGFRCAAVVDLPNWRDARALDAVQFAAHDEELAVIMGVEIGQSLVACLGDDLRAEDYPSTIGYGIDHARRLRRE</sequence>
<dbReference type="Proteomes" id="UP000017746">
    <property type="component" value="Chromosome"/>
</dbReference>
<feature type="domain" description="DUF7919" evidence="1">
    <location>
        <begin position="1"/>
        <end position="112"/>
    </location>
</feature>
<name>U5VQ05_9ACTN</name>
<dbReference type="InterPro" id="IPR057679">
    <property type="entry name" value="DUF7919"/>
</dbReference>
<dbReference type="OrthoDB" id="5523878at2"/>
<evidence type="ECO:0000313" key="2">
    <source>
        <dbReference type="EMBL" id="AGZ39033.1"/>
    </source>
</evidence>
<reference evidence="2 3" key="1">
    <citation type="journal article" date="2014" name="J. Biotechnol.">
        <title>Complete genome sequence of the actinobacterium Actinoplanes friuliensis HAG 010964, producer of the lipopeptide antibiotic friulimycin.</title>
        <authorList>
            <person name="Ruckert C."/>
            <person name="Szczepanowski R."/>
            <person name="Albersmeier A."/>
            <person name="Goesmann A."/>
            <person name="Fischer N."/>
            <person name="Steinkamper A."/>
            <person name="Puhler A."/>
            <person name="Biener R."/>
            <person name="Schwartz D."/>
            <person name="Kalinowski J."/>
        </authorList>
    </citation>
    <scope>NUCLEOTIDE SEQUENCE [LARGE SCALE GENOMIC DNA]</scope>
    <source>
        <strain evidence="2 3">DSM 7358</strain>
    </source>
</reference>
<dbReference type="KEGG" id="afs:AFR_03720"/>
<dbReference type="eggNOG" id="ENOG503375I">
    <property type="taxonomic scope" value="Bacteria"/>
</dbReference>
<dbReference type="AlphaFoldDB" id="U5VQ05"/>
<proteinExistence type="predicted"/>